<keyword evidence="6" id="KW-1003">Cell membrane</keyword>
<comment type="subcellular location">
    <subcellularLocation>
        <location evidence="6">Cell membrane</location>
        <topology evidence="6">Multi-pass membrane protein</topology>
    </subcellularLocation>
    <subcellularLocation>
        <location evidence="1">Membrane</location>
        <topology evidence="1">Multi-pass membrane protein</topology>
    </subcellularLocation>
</comment>
<name>A0A5C7A3J7_9GAMM</name>
<comment type="caution">
    <text evidence="7">The sequence shown here is derived from an EMBL/GenBank/DDBJ whole genome shotgun (WGS) entry which is preliminary data.</text>
</comment>
<keyword evidence="8" id="KW-1185">Reference proteome</keyword>
<dbReference type="Proteomes" id="UP000321903">
    <property type="component" value="Unassembled WGS sequence"/>
</dbReference>
<comment type="similarity">
    <text evidence="2 6">Belongs to the 4-toluene sulfonate uptake permease (TSUP) (TC 2.A.102) family.</text>
</comment>
<feature type="transmembrane region" description="Helical" evidence="6">
    <location>
        <begin position="211"/>
        <end position="229"/>
    </location>
</feature>
<gene>
    <name evidence="7" type="ORF">ES754_08770</name>
</gene>
<dbReference type="EMBL" id="VORZ01000002">
    <property type="protein sequence ID" value="TXD97091.1"/>
    <property type="molecule type" value="Genomic_DNA"/>
</dbReference>
<evidence type="ECO:0000256" key="3">
    <source>
        <dbReference type="ARBA" id="ARBA00022692"/>
    </source>
</evidence>
<sequence length="268" mass="27295">MMLYVWFVIAGAFAGVCAGLFGVGGGMIIVPALVWIFAANNFPPEVVTHLAIGTSLATIVVTSISSMTAHNKRGGVRWDVWRKMGLGLIIGSLIGAGVAESIDGKALQAIIGVGALLVAINMLFFANKEQLGKPLPSTGMQFGAGTGIGLASSIFGIGGGSLTVPFLNWAGLTMKQSVGTAAACGLPIAVAGALGFAWFGQNVENLPEGTIGFVHISGFLCISVVSFIMAKVGAKLAYKLPAATLKRAFGVLLLFAGGQLLLSGLGVL</sequence>
<dbReference type="AlphaFoldDB" id="A0A5C7A3J7"/>
<feature type="transmembrane region" description="Helical" evidence="6">
    <location>
        <begin position="80"/>
        <end position="99"/>
    </location>
</feature>
<keyword evidence="3 6" id="KW-0812">Transmembrane</keyword>
<evidence type="ECO:0000256" key="5">
    <source>
        <dbReference type="ARBA" id="ARBA00023136"/>
    </source>
</evidence>
<evidence type="ECO:0000256" key="1">
    <source>
        <dbReference type="ARBA" id="ARBA00004141"/>
    </source>
</evidence>
<evidence type="ECO:0000256" key="2">
    <source>
        <dbReference type="ARBA" id="ARBA00009142"/>
    </source>
</evidence>
<feature type="transmembrane region" description="Helical" evidence="6">
    <location>
        <begin position="106"/>
        <end position="126"/>
    </location>
</feature>
<evidence type="ECO:0000256" key="6">
    <source>
        <dbReference type="RuleBase" id="RU363041"/>
    </source>
</evidence>
<organism evidence="7 8">
    <name type="scientific">Psychrobacter frigidicola</name>
    <dbReference type="NCBI Taxonomy" id="45611"/>
    <lineage>
        <taxon>Bacteria</taxon>
        <taxon>Pseudomonadati</taxon>
        <taxon>Pseudomonadota</taxon>
        <taxon>Gammaproteobacteria</taxon>
        <taxon>Moraxellales</taxon>
        <taxon>Moraxellaceae</taxon>
        <taxon>Psychrobacter</taxon>
    </lineage>
</organism>
<feature type="transmembrane region" description="Helical" evidence="6">
    <location>
        <begin position="179"/>
        <end position="199"/>
    </location>
</feature>
<dbReference type="PANTHER" id="PTHR43483:SF3">
    <property type="entry name" value="MEMBRANE TRANSPORTER PROTEIN HI_0806-RELATED"/>
    <property type="match status" value="1"/>
</dbReference>
<keyword evidence="4 6" id="KW-1133">Transmembrane helix</keyword>
<feature type="transmembrane region" description="Helical" evidence="6">
    <location>
        <begin position="50"/>
        <end position="68"/>
    </location>
</feature>
<dbReference type="GO" id="GO:0005886">
    <property type="term" value="C:plasma membrane"/>
    <property type="evidence" value="ECO:0007669"/>
    <property type="project" value="UniProtKB-SubCell"/>
</dbReference>
<keyword evidence="5 6" id="KW-0472">Membrane</keyword>
<feature type="transmembrane region" description="Helical" evidence="6">
    <location>
        <begin position="6"/>
        <end position="38"/>
    </location>
</feature>
<evidence type="ECO:0000313" key="7">
    <source>
        <dbReference type="EMBL" id="TXD97091.1"/>
    </source>
</evidence>
<evidence type="ECO:0000313" key="8">
    <source>
        <dbReference type="Proteomes" id="UP000321903"/>
    </source>
</evidence>
<feature type="transmembrane region" description="Helical" evidence="6">
    <location>
        <begin position="146"/>
        <end position="167"/>
    </location>
</feature>
<dbReference type="InterPro" id="IPR002781">
    <property type="entry name" value="TM_pro_TauE-like"/>
</dbReference>
<accession>A0A5C7A3J7</accession>
<dbReference type="PANTHER" id="PTHR43483">
    <property type="entry name" value="MEMBRANE TRANSPORTER PROTEIN HI_0806-RELATED"/>
    <property type="match status" value="1"/>
</dbReference>
<dbReference type="Pfam" id="PF01925">
    <property type="entry name" value="TauE"/>
    <property type="match status" value="1"/>
</dbReference>
<dbReference type="OrthoDB" id="457670at2"/>
<evidence type="ECO:0000256" key="4">
    <source>
        <dbReference type="ARBA" id="ARBA00022989"/>
    </source>
</evidence>
<feature type="transmembrane region" description="Helical" evidence="6">
    <location>
        <begin position="249"/>
        <end position="267"/>
    </location>
</feature>
<proteinExistence type="inferred from homology"/>
<reference evidence="7 8" key="1">
    <citation type="submission" date="2019-08" db="EMBL/GenBank/DDBJ databases">
        <title>Genome sequence of Psychrobacter frigidicola ACAM304 (type strain).</title>
        <authorList>
            <person name="Bowman J.P."/>
        </authorList>
    </citation>
    <scope>NUCLEOTIDE SEQUENCE [LARGE SCALE GENOMIC DNA]</scope>
    <source>
        <strain evidence="7 8">ACAM 304</strain>
    </source>
</reference>
<protein>
    <recommendedName>
        <fullName evidence="6">Probable membrane transporter protein</fullName>
    </recommendedName>
</protein>